<organism evidence="8 9">
    <name type="scientific">Enterobacillus tribolii</name>
    <dbReference type="NCBI Taxonomy" id="1487935"/>
    <lineage>
        <taxon>Bacteria</taxon>
        <taxon>Pseudomonadati</taxon>
        <taxon>Pseudomonadota</taxon>
        <taxon>Gammaproteobacteria</taxon>
        <taxon>Enterobacterales</taxon>
        <taxon>Hafniaceae</taxon>
        <taxon>Enterobacillus</taxon>
    </lineage>
</organism>
<comment type="similarity">
    <text evidence="4">Belongs to the SIMIBI class G3E GTPase family. ZNG1 subfamily.</text>
</comment>
<dbReference type="PANTHER" id="PTHR13748:SF62">
    <property type="entry name" value="COBW DOMAIN-CONTAINING PROTEIN"/>
    <property type="match status" value="1"/>
</dbReference>
<comment type="function">
    <text evidence="5">Zinc chaperone that directly transfers zinc cofactor to target proteins, thereby activating them. Zinc is transferred from the CXCC motif in the GTPase domain to the zinc binding site in target proteins in a process requiring GTP hydrolysis.</text>
</comment>
<dbReference type="InterPro" id="IPR051316">
    <property type="entry name" value="Zinc-reg_GTPase_activator"/>
</dbReference>
<evidence type="ECO:0000256" key="4">
    <source>
        <dbReference type="ARBA" id="ARBA00034320"/>
    </source>
</evidence>
<dbReference type="Gene3D" id="3.30.1220.10">
    <property type="entry name" value="CobW-like, C-terminal domain"/>
    <property type="match status" value="1"/>
</dbReference>
<keyword evidence="9" id="KW-1185">Reference proteome</keyword>
<evidence type="ECO:0000256" key="3">
    <source>
        <dbReference type="ARBA" id="ARBA00023186"/>
    </source>
</evidence>
<dbReference type="InterPro" id="IPR011629">
    <property type="entry name" value="CobW-like_C"/>
</dbReference>
<keyword evidence="1" id="KW-0547">Nucleotide-binding</keyword>
<evidence type="ECO:0000259" key="7">
    <source>
        <dbReference type="SMART" id="SM00833"/>
    </source>
</evidence>
<evidence type="ECO:0000256" key="5">
    <source>
        <dbReference type="ARBA" id="ARBA00045658"/>
    </source>
</evidence>
<accession>A0A370QHE5</accession>
<evidence type="ECO:0000256" key="1">
    <source>
        <dbReference type="ARBA" id="ARBA00022741"/>
    </source>
</evidence>
<evidence type="ECO:0000313" key="9">
    <source>
        <dbReference type="Proteomes" id="UP000254848"/>
    </source>
</evidence>
<dbReference type="InterPro" id="IPR003495">
    <property type="entry name" value="CobW/HypB/UreG_nucleotide-bd"/>
</dbReference>
<keyword evidence="2" id="KW-0378">Hydrolase</keyword>
<evidence type="ECO:0000256" key="2">
    <source>
        <dbReference type="ARBA" id="ARBA00022801"/>
    </source>
</evidence>
<dbReference type="SUPFAM" id="SSF90002">
    <property type="entry name" value="Hypothetical protein YjiA, C-terminal domain"/>
    <property type="match status" value="1"/>
</dbReference>
<comment type="caution">
    <text evidence="8">The sequence shown here is derived from an EMBL/GenBank/DDBJ whole genome shotgun (WGS) entry which is preliminary data.</text>
</comment>
<name>A0A370QHE5_9GAMM</name>
<protein>
    <submittedName>
        <fullName evidence="8">G3E family GTPase</fullName>
    </submittedName>
</protein>
<feature type="domain" description="CobW C-terminal" evidence="7">
    <location>
        <begin position="253"/>
        <end position="346"/>
    </location>
</feature>
<evidence type="ECO:0000256" key="6">
    <source>
        <dbReference type="ARBA" id="ARBA00049117"/>
    </source>
</evidence>
<dbReference type="EMBL" id="QRAP01000008">
    <property type="protein sequence ID" value="RDK87776.1"/>
    <property type="molecule type" value="Genomic_DNA"/>
</dbReference>
<dbReference type="Pfam" id="PF07683">
    <property type="entry name" value="CobW_C"/>
    <property type="match status" value="1"/>
</dbReference>
<gene>
    <name evidence="8" type="ORF">C8D90_10844</name>
</gene>
<dbReference type="GO" id="GO:0016787">
    <property type="term" value="F:hydrolase activity"/>
    <property type="evidence" value="ECO:0007669"/>
    <property type="project" value="UniProtKB-KW"/>
</dbReference>
<dbReference type="Proteomes" id="UP000254848">
    <property type="component" value="Unassembled WGS sequence"/>
</dbReference>
<dbReference type="Gene3D" id="3.40.50.300">
    <property type="entry name" value="P-loop containing nucleotide triphosphate hydrolases"/>
    <property type="match status" value="1"/>
</dbReference>
<dbReference type="InterPro" id="IPR036627">
    <property type="entry name" value="CobW-likC_sf"/>
</dbReference>
<sequence length="353" mass="38979">MQEEMLSSPPLPVTILTGFLGAGKTTLINYLLAHHGDQPLAILENEFGAVNIDGGLLNRGDNVSVVELSNGCVCCSVRGEFTEALTELLDRRLRGELNFERLIVETTGLADPAPIIQTFFVDDRLRGELMLDAVITLVDAEHILKQLDEHRVAASQIGFADRILLTKADRVGTQEKERVLQRIGQINNKADVFEIIQGVCPASLWLDIRAFELSDDVSVREGFHIVSASPAQPVRFQPFRAQEEAGQSWNDDIRAHVFEAGYLDLKRIGAFMEQTIERYGNDMLRYKGVLAIDDQPQRLIVQGVHKVVGFDYGSAWGAEEAVVSRLVIIGRQLPAEALQQAFMQTQAGSPSAS</sequence>
<keyword evidence="3" id="KW-0143">Chaperone</keyword>
<dbReference type="PANTHER" id="PTHR13748">
    <property type="entry name" value="COBW-RELATED"/>
    <property type="match status" value="1"/>
</dbReference>
<dbReference type="SUPFAM" id="SSF52540">
    <property type="entry name" value="P-loop containing nucleoside triphosphate hydrolases"/>
    <property type="match status" value="1"/>
</dbReference>
<comment type="catalytic activity">
    <reaction evidence="6">
        <text>GTP + H2O = GDP + phosphate + H(+)</text>
        <dbReference type="Rhea" id="RHEA:19669"/>
        <dbReference type="ChEBI" id="CHEBI:15377"/>
        <dbReference type="ChEBI" id="CHEBI:15378"/>
        <dbReference type="ChEBI" id="CHEBI:37565"/>
        <dbReference type="ChEBI" id="CHEBI:43474"/>
        <dbReference type="ChEBI" id="CHEBI:58189"/>
    </reaction>
    <physiologicalReaction direction="left-to-right" evidence="6">
        <dbReference type="Rhea" id="RHEA:19670"/>
    </physiologicalReaction>
</comment>
<dbReference type="CDD" id="cd03112">
    <property type="entry name" value="CobW-like"/>
    <property type="match status" value="1"/>
</dbReference>
<dbReference type="InterPro" id="IPR027417">
    <property type="entry name" value="P-loop_NTPase"/>
</dbReference>
<dbReference type="Pfam" id="PF02492">
    <property type="entry name" value="cobW"/>
    <property type="match status" value="1"/>
</dbReference>
<evidence type="ECO:0000313" key="8">
    <source>
        <dbReference type="EMBL" id="RDK87776.1"/>
    </source>
</evidence>
<reference evidence="8 9" key="1">
    <citation type="submission" date="2018-07" db="EMBL/GenBank/DDBJ databases">
        <title>Genomic Encyclopedia of Type Strains, Phase IV (KMG-IV): sequencing the most valuable type-strain genomes for metagenomic binning, comparative biology and taxonomic classification.</title>
        <authorList>
            <person name="Goeker M."/>
        </authorList>
    </citation>
    <scope>NUCLEOTIDE SEQUENCE [LARGE SCALE GENOMIC DNA]</scope>
    <source>
        <strain evidence="8 9">DSM 103736</strain>
    </source>
</reference>
<proteinExistence type="inferred from homology"/>
<dbReference type="GO" id="GO:0000166">
    <property type="term" value="F:nucleotide binding"/>
    <property type="evidence" value="ECO:0007669"/>
    <property type="project" value="UniProtKB-KW"/>
</dbReference>
<dbReference type="SMART" id="SM00833">
    <property type="entry name" value="CobW_C"/>
    <property type="match status" value="1"/>
</dbReference>
<dbReference type="GO" id="GO:0005737">
    <property type="term" value="C:cytoplasm"/>
    <property type="evidence" value="ECO:0007669"/>
    <property type="project" value="TreeGrafter"/>
</dbReference>
<dbReference type="AlphaFoldDB" id="A0A370QHE5"/>
<dbReference type="RefSeq" id="WP_221810508.1">
    <property type="nucleotide sequence ID" value="NZ_QRAP01000008.1"/>
</dbReference>